<comment type="caution">
    <text evidence="7">Lacks conserved residue(s) required for the propagation of feature annotation.</text>
</comment>
<keyword evidence="4 7" id="KW-0812">Transmembrane</keyword>
<dbReference type="InterPro" id="IPR002771">
    <property type="entry name" value="Multi_antbiot-R_MarC"/>
</dbReference>
<feature type="transmembrane region" description="Helical" evidence="7">
    <location>
        <begin position="108"/>
        <end position="125"/>
    </location>
</feature>
<dbReference type="GO" id="GO:0005886">
    <property type="term" value="C:plasma membrane"/>
    <property type="evidence" value="ECO:0007669"/>
    <property type="project" value="UniProtKB-SubCell"/>
</dbReference>
<reference evidence="9" key="1">
    <citation type="submission" date="2018-09" db="EMBL/GenBank/DDBJ databases">
        <authorList>
            <person name="Zhu H."/>
        </authorList>
    </citation>
    <scope>NUCLEOTIDE SEQUENCE [LARGE SCALE GENOMIC DNA]</scope>
    <source>
        <strain evidence="9">K2W31S-8</strain>
    </source>
</reference>
<dbReference type="Pfam" id="PF01914">
    <property type="entry name" value="MarC"/>
    <property type="match status" value="1"/>
</dbReference>
<proteinExistence type="inferred from homology"/>
<keyword evidence="5 7" id="KW-1133">Transmembrane helix</keyword>
<dbReference type="PANTHER" id="PTHR33508">
    <property type="entry name" value="UPF0056 MEMBRANE PROTEIN YHCE"/>
    <property type="match status" value="1"/>
</dbReference>
<organism evidence="8 9">
    <name type="scientific">Pseudomonas cavernae</name>
    <dbReference type="NCBI Taxonomy" id="2320867"/>
    <lineage>
        <taxon>Bacteria</taxon>
        <taxon>Pseudomonadati</taxon>
        <taxon>Pseudomonadota</taxon>
        <taxon>Gammaproteobacteria</taxon>
        <taxon>Pseudomonadales</taxon>
        <taxon>Pseudomonadaceae</taxon>
        <taxon>Pseudomonas</taxon>
    </lineage>
</organism>
<keyword evidence="9" id="KW-1185">Reference proteome</keyword>
<comment type="subcellular location">
    <subcellularLocation>
        <location evidence="1 7">Cell membrane</location>
        <topology evidence="1 7">Multi-pass membrane protein</topology>
    </subcellularLocation>
</comment>
<dbReference type="OrthoDB" id="21094at2"/>
<evidence type="ECO:0000256" key="5">
    <source>
        <dbReference type="ARBA" id="ARBA00022989"/>
    </source>
</evidence>
<dbReference type="PANTHER" id="PTHR33508:SF10">
    <property type="entry name" value="UPF0056 INNER MEMBRANE PROTEIN YHGN"/>
    <property type="match status" value="1"/>
</dbReference>
<dbReference type="Proteomes" id="UP000265560">
    <property type="component" value="Chromosome"/>
</dbReference>
<dbReference type="EMBL" id="CP032419">
    <property type="protein sequence ID" value="AYC30942.1"/>
    <property type="molecule type" value="Genomic_DNA"/>
</dbReference>
<dbReference type="AlphaFoldDB" id="A0A385Z005"/>
<dbReference type="KEGG" id="pcav:D3880_00430"/>
<evidence type="ECO:0000313" key="9">
    <source>
        <dbReference type="Proteomes" id="UP000265560"/>
    </source>
</evidence>
<keyword evidence="6 7" id="KW-0472">Membrane</keyword>
<gene>
    <name evidence="8" type="ORF">D3880_00430</name>
</gene>
<evidence type="ECO:0000256" key="1">
    <source>
        <dbReference type="ARBA" id="ARBA00004651"/>
    </source>
</evidence>
<name>A0A385Z005_9PSED</name>
<comment type="similarity">
    <text evidence="2 7">Belongs to the UPF0056 (MarC) family.</text>
</comment>
<feature type="transmembrane region" description="Helical" evidence="7">
    <location>
        <begin position="7"/>
        <end position="27"/>
    </location>
</feature>
<feature type="transmembrane region" description="Helical" evidence="7">
    <location>
        <begin position="39"/>
        <end position="57"/>
    </location>
</feature>
<feature type="transmembrane region" description="Helical" evidence="7">
    <location>
        <begin position="137"/>
        <end position="156"/>
    </location>
</feature>
<accession>A0A385Z005</accession>
<feature type="transmembrane region" description="Helical" evidence="7">
    <location>
        <begin position="69"/>
        <end position="88"/>
    </location>
</feature>
<evidence type="ECO:0000256" key="2">
    <source>
        <dbReference type="ARBA" id="ARBA00009784"/>
    </source>
</evidence>
<protein>
    <recommendedName>
        <fullName evidence="7">UPF0056 membrane protein</fullName>
    </recommendedName>
</protein>
<evidence type="ECO:0000256" key="7">
    <source>
        <dbReference type="RuleBase" id="RU362048"/>
    </source>
</evidence>
<evidence type="ECO:0000256" key="6">
    <source>
        <dbReference type="ARBA" id="ARBA00023136"/>
    </source>
</evidence>
<evidence type="ECO:0000313" key="8">
    <source>
        <dbReference type="EMBL" id="AYC30942.1"/>
    </source>
</evidence>
<evidence type="ECO:0000256" key="3">
    <source>
        <dbReference type="ARBA" id="ARBA00022475"/>
    </source>
</evidence>
<dbReference type="RefSeq" id="WP_119891577.1">
    <property type="nucleotide sequence ID" value="NZ_CP032419.1"/>
</dbReference>
<evidence type="ECO:0000256" key="4">
    <source>
        <dbReference type="ARBA" id="ARBA00022692"/>
    </source>
</evidence>
<sequence length="197" mass="21158">MDIFSIALLLFFVMDPFGNIAIFIAALKSVAPERRVRVALRELLFALVLLLLFLTFGDKILSGLGLSREATAIAGGIILFVIAMRLIFPPPQGVLGELPGGEPLLVPLATPAVAGPSALAVLLTLRNTHAAPLWELYLGVLLAWLATAVILLQASFLQRFLGARGLTAIERLTGMLLIMLSVDMLLDNLQSILHISP</sequence>
<keyword evidence="3" id="KW-1003">Cell membrane</keyword>